<dbReference type="Proteomes" id="UP000269041">
    <property type="component" value="Unassembled WGS sequence"/>
</dbReference>
<proteinExistence type="predicted"/>
<keyword evidence="3" id="KW-1185">Reference proteome</keyword>
<accession>A0A427U4Z9</accession>
<reference evidence="2 3" key="1">
    <citation type="submission" date="2018-12" db="EMBL/GenBank/DDBJ databases">
        <title>Genomic taxonomy of the Vibrionaceae family.</title>
        <authorList>
            <person name="Gomez-Gil B."/>
            <person name="Enciso-Ibarra K."/>
        </authorList>
    </citation>
    <scope>NUCLEOTIDE SEQUENCE [LARGE SCALE GENOMIC DNA]</scope>
    <source>
        <strain evidence="2 3">CAIM 594</strain>
    </source>
</reference>
<protein>
    <submittedName>
        <fullName evidence="2">Uncharacterized protein</fullName>
    </submittedName>
</protein>
<organism evidence="2 3">
    <name type="scientific">Vibrio pectenicida</name>
    <dbReference type="NCBI Taxonomy" id="62763"/>
    <lineage>
        <taxon>Bacteria</taxon>
        <taxon>Pseudomonadati</taxon>
        <taxon>Pseudomonadota</taxon>
        <taxon>Gammaproteobacteria</taxon>
        <taxon>Vibrionales</taxon>
        <taxon>Vibrionaceae</taxon>
        <taxon>Vibrio</taxon>
    </lineage>
</organism>
<name>A0A427U4Z9_9VIBR</name>
<dbReference type="EMBL" id="RSFA01000024">
    <property type="protein sequence ID" value="RSD31733.1"/>
    <property type="molecule type" value="Genomic_DNA"/>
</dbReference>
<sequence>MNIRFLIALAMVGSSTNVYAKITYEDAIRHDKQMSEENSHTMLDHGFTNAELAIVQGSGKGGEAIFYTMSGGHNRTGRRALSPVSSHHCALSMIESNKDNHTRAEVYKSGGYWYMNVWSVGNGGYKTAKAMCWPRG</sequence>
<evidence type="ECO:0000256" key="1">
    <source>
        <dbReference type="SAM" id="SignalP"/>
    </source>
</evidence>
<feature type="chain" id="PRO_5019472380" evidence="1">
    <location>
        <begin position="21"/>
        <end position="136"/>
    </location>
</feature>
<evidence type="ECO:0000313" key="3">
    <source>
        <dbReference type="Proteomes" id="UP000269041"/>
    </source>
</evidence>
<comment type="caution">
    <text evidence="2">The sequence shown here is derived from an EMBL/GenBank/DDBJ whole genome shotgun (WGS) entry which is preliminary data.</text>
</comment>
<evidence type="ECO:0000313" key="2">
    <source>
        <dbReference type="EMBL" id="RSD31733.1"/>
    </source>
</evidence>
<keyword evidence="1" id="KW-0732">Signal</keyword>
<gene>
    <name evidence="2" type="ORF">EJA03_07350</name>
</gene>
<dbReference type="RefSeq" id="WP_125320589.1">
    <property type="nucleotide sequence ID" value="NZ_AP024891.1"/>
</dbReference>
<feature type="signal peptide" evidence="1">
    <location>
        <begin position="1"/>
        <end position="20"/>
    </location>
</feature>
<dbReference type="AlphaFoldDB" id="A0A427U4Z9"/>